<dbReference type="Gene3D" id="3.30.1050.10">
    <property type="entry name" value="SCP2 sterol-binding domain"/>
    <property type="match status" value="1"/>
</dbReference>
<comment type="caution">
    <text evidence="2">The sequence shown here is derived from an EMBL/GenBank/DDBJ whole genome shotgun (WGS) entry which is preliminary data.</text>
</comment>
<protein>
    <submittedName>
        <fullName evidence="2">Putative sterol carrier protein</fullName>
    </submittedName>
</protein>
<dbReference type="Pfam" id="PF02036">
    <property type="entry name" value="SCP2"/>
    <property type="match status" value="1"/>
</dbReference>
<sequence length="142" mass="15794">MAVFASADELYAHFVPFLEKVSQGELRQKLLSIRSSFKVNNTDPDATLFVDCVQDSPLISVGDAAAAATADIDLTMSADDSHRFWLGELNVIKALATRRVKFSGPLLKLIGLLPVFQPAFTEYREYLVANGRRDLLPDQRHQ</sequence>
<feature type="domain" description="SCP2" evidence="1">
    <location>
        <begin position="24"/>
        <end position="106"/>
    </location>
</feature>
<dbReference type="InterPro" id="IPR036527">
    <property type="entry name" value="SCP2_sterol-bd_dom_sf"/>
</dbReference>
<dbReference type="AlphaFoldDB" id="A0A7W9HKF3"/>
<organism evidence="2 3">
    <name type="scientific">Saccharothrix ecbatanensis</name>
    <dbReference type="NCBI Taxonomy" id="1105145"/>
    <lineage>
        <taxon>Bacteria</taxon>
        <taxon>Bacillati</taxon>
        <taxon>Actinomycetota</taxon>
        <taxon>Actinomycetes</taxon>
        <taxon>Pseudonocardiales</taxon>
        <taxon>Pseudonocardiaceae</taxon>
        <taxon>Saccharothrix</taxon>
    </lineage>
</organism>
<evidence type="ECO:0000313" key="3">
    <source>
        <dbReference type="Proteomes" id="UP000552097"/>
    </source>
</evidence>
<dbReference type="SUPFAM" id="SSF55718">
    <property type="entry name" value="SCP-like"/>
    <property type="match status" value="1"/>
</dbReference>
<reference evidence="2 3" key="1">
    <citation type="submission" date="2020-08" db="EMBL/GenBank/DDBJ databases">
        <title>Sequencing the genomes of 1000 actinobacteria strains.</title>
        <authorList>
            <person name="Klenk H.-P."/>
        </authorList>
    </citation>
    <scope>NUCLEOTIDE SEQUENCE [LARGE SCALE GENOMIC DNA]</scope>
    <source>
        <strain evidence="2 3">DSM 45486</strain>
    </source>
</reference>
<dbReference type="EMBL" id="JACHMO010000001">
    <property type="protein sequence ID" value="MBB5803601.1"/>
    <property type="molecule type" value="Genomic_DNA"/>
</dbReference>
<evidence type="ECO:0000313" key="2">
    <source>
        <dbReference type="EMBL" id="MBB5803601.1"/>
    </source>
</evidence>
<dbReference type="RefSeq" id="WP_184921011.1">
    <property type="nucleotide sequence ID" value="NZ_JACHMO010000001.1"/>
</dbReference>
<proteinExistence type="predicted"/>
<gene>
    <name evidence="2" type="ORF">F4560_003369</name>
</gene>
<name>A0A7W9HKF3_9PSEU</name>
<dbReference type="InterPro" id="IPR003033">
    <property type="entry name" value="SCP2_sterol-bd_dom"/>
</dbReference>
<dbReference type="Proteomes" id="UP000552097">
    <property type="component" value="Unassembled WGS sequence"/>
</dbReference>
<keyword evidence="3" id="KW-1185">Reference proteome</keyword>
<evidence type="ECO:0000259" key="1">
    <source>
        <dbReference type="Pfam" id="PF02036"/>
    </source>
</evidence>
<accession>A0A7W9HKF3</accession>